<name>A0A8G1A1W9_9EURY</name>
<dbReference type="RefSeq" id="WP_220682343.1">
    <property type="nucleotide sequence ID" value="NZ_CP037968.1"/>
</dbReference>
<dbReference type="EMBL" id="CP037968">
    <property type="protein sequence ID" value="QYZ78582.1"/>
    <property type="molecule type" value="Genomic_DNA"/>
</dbReference>
<keyword evidence="9" id="KW-1185">Reference proteome</keyword>
<reference evidence="8" key="2">
    <citation type="submission" date="2019-03" db="EMBL/GenBank/DDBJ databases">
        <authorList>
            <person name="Chen S.-C."/>
            <person name="Wu S.-Y."/>
            <person name="Lai M.-C."/>
        </authorList>
    </citation>
    <scope>NUCLEOTIDE SEQUENCE</scope>
    <source>
        <strain evidence="8">ML15</strain>
    </source>
</reference>
<dbReference type="InterPro" id="IPR002751">
    <property type="entry name" value="CbiM/NikMN"/>
</dbReference>
<dbReference type="OrthoDB" id="71235at2157"/>
<keyword evidence="2" id="KW-0813">Transport</keyword>
<keyword evidence="4 7" id="KW-0812">Transmembrane</keyword>
<evidence type="ECO:0000256" key="6">
    <source>
        <dbReference type="ARBA" id="ARBA00023136"/>
    </source>
</evidence>
<organism evidence="8 9">
    <name type="scientific">Methanofollis formosanus</name>
    <dbReference type="NCBI Taxonomy" id="299308"/>
    <lineage>
        <taxon>Archaea</taxon>
        <taxon>Methanobacteriati</taxon>
        <taxon>Methanobacteriota</taxon>
        <taxon>Stenosarchaea group</taxon>
        <taxon>Methanomicrobia</taxon>
        <taxon>Methanomicrobiales</taxon>
        <taxon>Methanomicrobiaceae</taxon>
        <taxon>Methanofollis</taxon>
    </lineage>
</organism>
<dbReference type="AlphaFoldDB" id="A0A8G1A1W9"/>
<dbReference type="NCBIfam" id="NF004902">
    <property type="entry name" value="PRK06265.1-1"/>
    <property type="match status" value="1"/>
</dbReference>
<evidence type="ECO:0000256" key="2">
    <source>
        <dbReference type="ARBA" id="ARBA00022448"/>
    </source>
</evidence>
<protein>
    <submittedName>
        <fullName evidence="8">Cobalt transporter CbiM</fullName>
    </submittedName>
</protein>
<evidence type="ECO:0000256" key="4">
    <source>
        <dbReference type="ARBA" id="ARBA00022692"/>
    </source>
</evidence>
<proteinExistence type="predicted"/>
<dbReference type="Gene3D" id="1.10.1760.20">
    <property type="match status" value="1"/>
</dbReference>
<evidence type="ECO:0000256" key="3">
    <source>
        <dbReference type="ARBA" id="ARBA00022475"/>
    </source>
</evidence>
<evidence type="ECO:0000256" key="5">
    <source>
        <dbReference type="ARBA" id="ARBA00022989"/>
    </source>
</evidence>
<evidence type="ECO:0000256" key="7">
    <source>
        <dbReference type="SAM" id="Phobius"/>
    </source>
</evidence>
<dbReference type="Proteomes" id="UP000826709">
    <property type="component" value="Chromosome"/>
</dbReference>
<evidence type="ECO:0000256" key="1">
    <source>
        <dbReference type="ARBA" id="ARBA00004651"/>
    </source>
</evidence>
<feature type="transmembrane region" description="Helical" evidence="7">
    <location>
        <begin position="40"/>
        <end position="60"/>
    </location>
</feature>
<dbReference type="PANTHER" id="PTHR34229">
    <property type="entry name" value="METAL TRANSPORT PROTEIN HI_1621-RELATED"/>
    <property type="match status" value="1"/>
</dbReference>
<dbReference type="PANTHER" id="PTHR34229:SF1">
    <property type="entry name" value="METAL TRANSPORT PROTEIN HI_1621-RELATED"/>
    <property type="match status" value="1"/>
</dbReference>
<feature type="transmembrane region" description="Helical" evidence="7">
    <location>
        <begin position="104"/>
        <end position="125"/>
    </location>
</feature>
<sequence length="212" mass="22057">MHIPDNFIPLWQSAIYWVIALIFIALALRWARNELDDEKVPLIAVLAAGIFAIQAFNLPVGMGTTGHLVGGALAAIVLGSPYAAVFVLTLVLLVQAVVFGDGGITTMGANIINMGVIGGFVGFYSYQGILKYAKNPYLSAGIAAWLACFIPALAASVEMALAGTYPLVEGMIAMGVYHAAIGVIEAVITAGAIYLIASARPELMQSSLGATA</sequence>
<evidence type="ECO:0000313" key="9">
    <source>
        <dbReference type="Proteomes" id="UP000826709"/>
    </source>
</evidence>
<keyword evidence="5 7" id="KW-1133">Transmembrane helix</keyword>
<comment type="subcellular location">
    <subcellularLocation>
        <location evidence="1">Cell membrane</location>
        <topology evidence="1">Multi-pass membrane protein</topology>
    </subcellularLocation>
</comment>
<accession>A0A8G1A1W9</accession>
<feature type="transmembrane region" description="Helical" evidence="7">
    <location>
        <begin position="177"/>
        <end position="197"/>
    </location>
</feature>
<reference evidence="8" key="1">
    <citation type="journal article" date="2005" name="Int. J. Syst. Evol. Microbiol.">
        <title>Methanofollis formosanus sp. nov., isolated from a fish pond.</title>
        <authorList>
            <person name="Wu S.Y."/>
            <person name="Chen S.C."/>
            <person name="Lai M.C."/>
        </authorList>
    </citation>
    <scope>NUCLEOTIDE SEQUENCE</scope>
    <source>
        <strain evidence="8">ML15</strain>
    </source>
</reference>
<dbReference type="KEGG" id="mfk:E2N92_03635"/>
<feature type="transmembrane region" description="Helical" evidence="7">
    <location>
        <begin position="72"/>
        <end position="98"/>
    </location>
</feature>
<feature type="transmembrane region" description="Helical" evidence="7">
    <location>
        <begin position="7"/>
        <end position="28"/>
    </location>
</feature>
<feature type="transmembrane region" description="Helical" evidence="7">
    <location>
        <begin position="137"/>
        <end position="157"/>
    </location>
</feature>
<dbReference type="Pfam" id="PF01891">
    <property type="entry name" value="CbiM"/>
    <property type="match status" value="1"/>
</dbReference>
<dbReference type="GO" id="GO:0000041">
    <property type="term" value="P:transition metal ion transport"/>
    <property type="evidence" value="ECO:0007669"/>
    <property type="project" value="InterPro"/>
</dbReference>
<keyword evidence="3" id="KW-1003">Cell membrane</keyword>
<gene>
    <name evidence="8" type="primary">cbiM</name>
    <name evidence="8" type="ORF">E2N92_03635</name>
</gene>
<keyword evidence="6 7" id="KW-0472">Membrane</keyword>
<dbReference type="GO" id="GO:0005886">
    <property type="term" value="C:plasma membrane"/>
    <property type="evidence" value="ECO:0007669"/>
    <property type="project" value="UniProtKB-SubCell"/>
</dbReference>
<evidence type="ECO:0000313" key="8">
    <source>
        <dbReference type="EMBL" id="QYZ78582.1"/>
    </source>
</evidence>